<evidence type="ECO:0000313" key="2">
    <source>
        <dbReference type="Proteomes" id="UP001292094"/>
    </source>
</evidence>
<dbReference type="Proteomes" id="UP001292094">
    <property type="component" value="Unassembled WGS sequence"/>
</dbReference>
<protein>
    <submittedName>
        <fullName evidence="1">Uncharacterized protein</fullName>
    </submittedName>
</protein>
<gene>
    <name evidence="1" type="ORF">Pmani_002879</name>
</gene>
<keyword evidence="2" id="KW-1185">Reference proteome</keyword>
<accession>A0AAE1UJZ7</accession>
<sequence length="97" mass="10347">MRTKGREMGSMGVGVKESIEPEGACMAVRPAACACGDVGGEAAWGTSTDPLHYSTRGSHSPLRPSFLHTLPPSYRIPTHLLPLRSLTLTHGFPVPYS</sequence>
<evidence type="ECO:0000313" key="1">
    <source>
        <dbReference type="EMBL" id="KAK4326627.1"/>
    </source>
</evidence>
<reference evidence="1" key="1">
    <citation type="submission" date="2023-11" db="EMBL/GenBank/DDBJ databases">
        <title>Genome assemblies of two species of porcelain crab, Petrolisthes cinctipes and Petrolisthes manimaculis (Anomura: Porcellanidae).</title>
        <authorList>
            <person name="Angst P."/>
        </authorList>
    </citation>
    <scope>NUCLEOTIDE SEQUENCE</scope>
    <source>
        <strain evidence="1">PB745_02</strain>
        <tissue evidence="1">Gill</tissue>
    </source>
</reference>
<organism evidence="1 2">
    <name type="scientific">Petrolisthes manimaculis</name>
    <dbReference type="NCBI Taxonomy" id="1843537"/>
    <lineage>
        <taxon>Eukaryota</taxon>
        <taxon>Metazoa</taxon>
        <taxon>Ecdysozoa</taxon>
        <taxon>Arthropoda</taxon>
        <taxon>Crustacea</taxon>
        <taxon>Multicrustacea</taxon>
        <taxon>Malacostraca</taxon>
        <taxon>Eumalacostraca</taxon>
        <taxon>Eucarida</taxon>
        <taxon>Decapoda</taxon>
        <taxon>Pleocyemata</taxon>
        <taxon>Anomura</taxon>
        <taxon>Galatheoidea</taxon>
        <taxon>Porcellanidae</taxon>
        <taxon>Petrolisthes</taxon>
    </lineage>
</organism>
<proteinExistence type="predicted"/>
<name>A0AAE1UJZ7_9EUCA</name>
<comment type="caution">
    <text evidence="1">The sequence shown here is derived from an EMBL/GenBank/DDBJ whole genome shotgun (WGS) entry which is preliminary data.</text>
</comment>
<dbReference type="AlphaFoldDB" id="A0AAE1UJZ7"/>
<dbReference type="EMBL" id="JAWZYT010000206">
    <property type="protein sequence ID" value="KAK4326627.1"/>
    <property type="molecule type" value="Genomic_DNA"/>
</dbReference>